<comment type="caution">
    <text evidence="1">The sequence shown here is derived from an EMBL/GenBank/DDBJ whole genome shotgun (WGS) entry which is preliminary data.</text>
</comment>
<reference evidence="1 2" key="1">
    <citation type="journal article" date="2013" name="Genome Announc.">
        <title>Draft Genome Sequence of Sphingobium ummariense Strain RL-3, a Hexachlorocyclohexane-Degrading Bacterium.</title>
        <authorList>
            <person name="Kohli P."/>
            <person name="Dua A."/>
            <person name="Sangwan N."/>
            <person name="Oldach P."/>
            <person name="Khurana J.P."/>
            <person name="Lal R."/>
        </authorList>
    </citation>
    <scope>NUCLEOTIDE SEQUENCE [LARGE SCALE GENOMIC DNA]</scope>
    <source>
        <strain evidence="1 2">RL-3</strain>
    </source>
</reference>
<protein>
    <submittedName>
        <fullName evidence="1">Uncharacterized protein</fullName>
    </submittedName>
</protein>
<dbReference type="AlphaFoldDB" id="T0IYD6"/>
<dbReference type="STRING" id="1346791.M529_18605"/>
<proteinExistence type="predicted"/>
<keyword evidence="2" id="KW-1185">Reference proteome</keyword>
<organism evidence="1 2">
    <name type="scientific">Sphingobium ummariense RL-3</name>
    <dbReference type="NCBI Taxonomy" id="1346791"/>
    <lineage>
        <taxon>Bacteria</taxon>
        <taxon>Pseudomonadati</taxon>
        <taxon>Pseudomonadota</taxon>
        <taxon>Alphaproteobacteria</taxon>
        <taxon>Sphingomonadales</taxon>
        <taxon>Sphingomonadaceae</taxon>
        <taxon>Sphingobium</taxon>
    </lineage>
</organism>
<evidence type="ECO:0000313" key="2">
    <source>
        <dbReference type="Proteomes" id="UP000015523"/>
    </source>
</evidence>
<sequence>MRIVAPGTLTPLLQLLGQISGRLAAERRVGRAGALAMNPVAGSTGGKPPGRITMVIKPDRFNCAGGARNVRHVGPQGVVSRHRILLNRRQLPRNRFHFGMAATTACIGFELRGHVAAVEAGEPRRARAVTLSV</sequence>
<gene>
    <name evidence="1" type="ORF">M529_18605</name>
</gene>
<accession>T0IYD6</accession>
<dbReference type="EMBL" id="AUWY01000118">
    <property type="protein sequence ID" value="EQB30756.1"/>
    <property type="molecule type" value="Genomic_DNA"/>
</dbReference>
<dbReference type="Proteomes" id="UP000015523">
    <property type="component" value="Unassembled WGS sequence"/>
</dbReference>
<evidence type="ECO:0000313" key="1">
    <source>
        <dbReference type="EMBL" id="EQB30756.1"/>
    </source>
</evidence>
<name>T0IYD6_9SPHN</name>